<comment type="caution">
    <text evidence="3">The sequence shown here is derived from an EMBL/GenBank/DDBJ whole genome shotgun (WGS) entry which is preliminary data.</text>
</comment>
<evidence type="ECO:0000256" key="1">
    <source>
        <dbReference type="SAM" id="Phobius"/>
    </source>
</evidence>
<keyword evidence="1" id="KW-0812">Transmembrane</keyword>
<feature type="transmembrane region" description="Helical" evidence="1">
    <location>
        <begin position="69"/>
        <end position="88"/>
    </location>
</feature>
<organism evidence="3 4">
    <name type="scientific">Nocardioides malaquae</name>
    <dbReference type="NCBI Taxonomy" id="2773426"/>
    <lineage>
        <taxon>Bacteria</taxon>
        <taxon>Bacillati</taxon>
        <taxon>Actinomycetota</taxon>
        <taxon>Actinomycetes</taxon>
        <taxon>Propionibacteriales</taxon>
        <taxon>Nocardioidaceae</taxon>
        <taxon>Nocardioides</taxon>
    </lineage>
</organism>
<feature type="domain" description="DUF305" evidence="2">
    <location>
        <begin position="97"/>
        <end position="158"/>
    </location>
</feature>
<dbReference type="Proteomes" id="UP000756387">
    <property type="component" value="Unassembled WGS sequence"/>
</dbReference>
<gene>
    <name evidence="3" type="ORF">IEQ44_05965</name>
</gene>
<dbReference type="InterPro" id="IPR012347">
    <property type="entry name" value="Ferritin-like"/>
</dbReference>
<feature type="transmembrane region" description="Helical" evidence="1">
    <location>
        <begin position="7"/>
        <end position="30"/>
    </location>
</feature>
<evidence type="ECO:0000313" key="3">
    <source>
        <dbReference type="EMBL" id="MBE7324192.1"/>
    </source>
</evidence>
<sequence>MHERRMYLTFGAMIATSTVVMFLLTYTNAYAWSHVTFSEERLYMALLMGSAMALVMLGFMWSMMYRNRTVNIAIIALALVVGGTALWLSRSQTLVQDEAYMGGMIPHHSIAILTSERSDIEDVRVRKLADEIIEAQRTEIAEMKWLLEDIEENGVARTDEEARDRPVPDVG</sequence>
<protein>
    <submittedName>
        <fullName evidence="3">DUF305 domain-containing protein</fullName>
    </submittedName>
</protein>
<dbReference type="Pfam" id="PF03713">
    <property type="entry name" value="DUF305"/>
    <property type="match status" value="1"/>
</dbReference>
<feature type="transmembrane region" description="Helical" evidence="1">
    <location>
        <begin position="42"/>
        <end position="62"/>
    </location>
</feature>
<evidence type="ECO:0000313" key="4">
    <source>
        <dbReference type="Proteomes" id="UP000756387"/>
    </source>
</evidence>
<reference evidence="3 4" key="1">
    <citation type="submission" date="2020-10" db="EMBL/GenBank/DDBJ databases">
        <title>Nocardioides sp. isolated from sludge.</title>
        <authorList>
            <person name="Zhang X."/>
        </authorList>
    </citation>
    <scope>NUCLEOTIDE SEQUENCE [LARGE SCALE GENOMIC DNA]</scope>
    <source>
        <strain evidence="3 4">Y6</strain>
    </source>
</reference>
<accession>A0ABR9RRJ5</accession>
<proteinExistence type="predicted"/>
<dbReference type="InterPro" id="IPR005183">
    <property type="entry name" value="DUF305_CopM-like"/>
</dbReference>
<keyword evidence="1" id="KW-0472">Membrane</keyword>
<keyword evidence="4" id="KW-1185">Reference proteome</keyword>
<keyword evidence="1" id="KW-1133">Transmembrane helix</keyword>
<name>A0ABR9RRJ5_9ACTN</name>
<evidence type="ECO:0000259" key="2">
    <source>
        <dbReference type="Pfam" id="PF03713"/>
    </source>
</evidence>
<dbReference type="EMBL" id="JADCSA010000004">
    <property type="protein sequence ID" value="MBE7324192.1"/>
    <property type="molecule type" value="Genomic_DNA"/>
</dbReference>
<dbReference type="Gene3D" id="1.20.1260.10">
    <property type="match status" value="1"/>
</dbReference>